<keyword evidence="1" id="KW-0472">Membrane</keyword>
<keyword evidence="1" id="KW-0812">Transmembrane</keyword>
<protein>
    <submittedName>
        <fullName evidence="2">Uncharacterized protein</fullName>
    </submittedName>
</protein>
<comment type="caution">
    <text evidence="2">The sequence shown here is derived from an EMBL/GenBank/DDBJ whole genome shotgun (WGS) entry which is preliminary data.</text>
</comment>
<evidence type="ECO:0000256" key="1">
    <source>
        <dbReference type="SAM" id="Phobius"/>
    </source>
</evidence>
<dbReference type="AlphaFoldDB" id="A0A951UD75"/>
<reference evidence="2" key="1">
    <citation type="submission" date="2021-05" db="EMBL/GenBank/DDBJ databases">
        <authorList>
            <person name="Pietrasiak N."/>
            <person name="Ward R."/>
            <person name="Stajich J.E."/>
            <person name="Kurbessoian T."/>
        </authorList>
    </citation>
    <scope>NUCLEOTIDE SEQUENCE</scope>
    <source>
        <strain evidence="2">CPER-KK1</strain>
    </source>
</reference>
<dbReference type="Proteomes" id="UP000753908">
    <property type="component" value="Unassembled WGS sequence"/>
</dbReference>
<gene>
    <name evidence="2" type="ORF">KME25_31025</name>
</gene>
<feature type="transmembrane region" description="Helical" evidence="1">
    <location>
        <begin position="23"/>
        <end position="45"/>
    </location>
</feature>
<evidence type="ECO:0000313" key="2">
    <source>
        <dbReference type="EMBL" id="MBW4548804.1"/>
    </source>
</evidence>
<organism evidence="2 3">
    <name type="scientific">Symplocastrum torsivum CPER-KK1</name>
    <dbReference type="NCBI Taxonomy" id="450513"/>
    <lineage>
        <taxon>Bacteria</taxon>
        <taxon>Bacillati</taxon>
        <taxon>Cyanobacteriota</taxon>
        <taxon>Cyanophyceae</taxon>
        <taxon>Oscillatoriophycideae</taxon>
        <taxon>Oscillatoriales</taxon>
        <taxon>Microcoleaceae</taxon>
        <taxon>Symplocastrum</taxon>
    </lineage>
</organism>
<proteinExistence type="predicted"/>
<name>A0A951UD75_9CYAN</name>
<sequence length="228" mass="26152">MATEIKQPFKEHRRQDLLDQSRALLPVMFTVYTPVIILFAIISLQTKIPVPNLTRDPLAITKSPFYFGAISNIGILFWCSAAAICFFSFRLLSDIGRSKEFQRFFLFSGGITSILLLDDLFLIHEEVFPYYLNIPEKLAFVGYGMIISLYLIKVRKTILKTEFIFLNLAFCFLGLSVTIDFFPIFTRLFGNEGEFLLEDGFKLLGIISWFTYFARACVEQLKSAIALN</sequence>
<feature type="transmembrane region" description="Helical" evidence="1">
    <location>
        <begin position="104"/>
        <end position="124"/>
    </location>
</feature>
<feature type="transmembrane region" description="Helical" evidence="1">
    <location>
        <begin position="65"/>
        <end position="92"/>
    </location>
</feature>
<dbReference type="EMBL" id="JAHHIF010000072">
    <property type="protein sequence ID" value="MBW4548804.1"/>
    <property type="molecule type" value="Genomic_DNA"/>
</dbReference>
<feature type="transmembrane region" description="Helical" evidence="1">
    <location>
        <begin position="164"/>
        <end position="185"/>
    </location>
</feature>
<accession>A0A951UD75</accession>
<reference evidence="2" key="2">
    <citation type="journal article" date="2022" name="Microbiol. Resour. Announc.">
        <title>Metagenome Sequencing to Explore Phylogenomics of Terrestrial Cyanobacteria.</title>
        <authorList>
            <person name="Ward R.D."/>
            <person name="Stajich J.E."/>
            <person name="Johansen J.R."/>
            <person name="Huntemann M."/>
            <person name="Clum A."/>
            <person name="Foster B."/>
            <person name="Foster B."/>
            <person name="Roux S."/>
            <person name="Palaniappan K."/>
            <person name="Varghese N."/>
            <person name="Mukherjee S."/>
            <person name="Reddy T.B.K."/>
            <person name="Daum C."/>
            <person name="Copeland A."/>
            <person name="Chen I.A."/>
            <person name="Ivanova N.N."/>
            <person name="Kyrpides N.C."/>
            <person name="Shapiro N."/>
            <person name="Eloe-Fadrosh E.A."/>
            <person name="Pietrasiak N."/>
        </authorList>
    </citation>
    <scope>NUCLEOTIDE SEQUENCE</scope>
    <source>
        <strain evidence="2">CPER-KK1</strain>
    </source>
</reference>
<evidence type="ECO:0000313" key="3">
    <source>
        <dbReference type="Proteomes" id="UP000753908"/>
    </source>
</evidence>
<keyword evidence="1" id="KW-1133">Transmembrane helix</keyword>
<feature type="transmembrane region" description="Helical" evidence="1">
    <location>
        <begin position="130"/>
        <end position="152"/>
    </location>
</feature>